<reference evidence="2 3" key="1">
    <citation type="journal article" date="2021" name="Genome Biol. Evol.">
        <title>Complete Genome Sequencing of a Novel Gloeobacter Species from a Waterfall Cave in Mexico.</title>
        <authorList>
            <person name="Saw J.H."/>
            <person name="Cardona T."/>
            <person name="Montejano G."/>
        </authorList>
    </citation>
    <scope>NUCLEOTIDE SEQUENCE [LARGE SCALE GENOMIC DNA]</scope>
    <source>
        <strain evidence="2">MG652769</strain>
    </source>
</reference>
<keyword evidence="3" id="KW-1185">Reference proteome</keyword>
<evidence type="ECO:0000256" key="1">
    <source>
        <dbReference type="SAM" id="MobiDB-lite"/>
    </source>
</evidence>
<dbReference type="PANTHER" id="PTHR37953">
    <property type="entry name" value="UPF0127 PROTEIN MJ1496"/>
    <property type="match status" value="1"/>
</dbReference>
<dbReference type="Pfam" id="PF02643">
    <property type="entry name" value="DUF192"/>
    <property type="match status" value="1"/>
</dbReference>
<evidence type="ECO:0000313" key="3">
    <source>
        <dbReference type="Proteomes" id="UP001054846"/>
    </source>
</evidence>
<sequence>MIDPSNHKPLSSASAAQGRPVRSTENATITLMKPLQRRALWAGLALSLWAMPAPAQQVGQPQRLTVEAQVTFGQQTFKLEVARTVQQQAMGLMFRAQMPADRGMLFIFEPPRPAAFWMRNTLIPLDMVFAHRGKIVYIATDVPPCKVERCPTYGPQGSIDVDQVLELNAGTAARLQLKTGDRVKVEFVGPGAFLNPQ</sequence>
<dbReference type="InterPro" id="IPR038695">
    <property type="entry name" value="Saro_0823-like_sf"/>
</dbReference>
<gene>
    <name evidence="2" type="ORF">ISF26_00160</name>
</gene>
<dbReference type="Proteomes" id="UP001054846">
    <property type="component" value="Chromosome"/>
</dbReference>
<protein>
    <submittedName>
        <fullName evidence="2">DUF192 domain-containing protein</fullName>
    </submittedName>
</protein>
<accession>A0ABY3PM05</accession>
<feature type="region of interest" description="Disordered" evidence="1">
    <location>
        <begin position="1"/>
        <end position="24"/>
    </location>
</feature>
<organism evidence="2 3">
    <name type="scientific">Gloeobacter morelensis MG652769</name>
    <dbReference type="NCBI Taxonomy" id="2781736"/>
    <lineage>
        <taxon>Bacteria</taxon>
        <taxon>Bacillati</taxon>
        <taxon>Cyanobacteriota</taxon>
        <taxon>Cyanophyceae</taxon>
        <taxon>Gloeobacterales</taxon>
        <taxon>Gloeobacteraceae</taxon>
        <taxon>Gloeobacter</taxon>
        <taxon>Gloeobacter morelensis</taxon>
    </lineage>
</organism>
<dbReference type="PANTHER" id="PTHR37953:SF1">
    <property type="entry name" value="UPF0127 PROTEIN MJ1496"/>
    <property type="match status" value="1"/>
</dbReference>
<evidence type="ECO:0000313" key="2">
    <source>
        <dbReference type="EMBL" id="UFP94708.1"/>
    </source>
</evidence>
<dbReference type="Gene3D" id="2.60.120.1140">
    <property type="entry name" value="Protein of unknown function DUF192"/>
    <property type="match status" value="1"/>
</dbReference>
<dbReference type="EMBL" id="CP063845">
    <property type="protein sequence ID" value="UFP94708.1"/>
    <property type="molecule type" value="Genomic_DNA"/>
</dbReference>
<dbReference type="InterPro" id="IPR003795">
    <property type="entry name" value="DUF192"/>
</dbReference>
<proteinExistence type="predicted"/>
<name>A0ABY3PM05_9CYAN</name>